<protein>
    <submittedName>
        <fullName evidence="1">Uncharacterized protein</fullName>
    </submittedName>
</protein>
<dbReference type="AlphaFoldDB" id="A3VGR1"/>
<proteinExistence type="predicted"/>
<dbReference type="STRING" id="314271.RB2654_14310"/>
<dbReference type="Proteomes" id="UP000002931">
    <property type="component" value="Unassembled WGS sequence"/>
</dbReference>
<keyword evidence="2" id="KW-1185">Reference proteome</keyword>
<evidence type="ECO:0000313" key="2">
    <source>
        <dbReference type="Proteomes" id="UP000002931"/>
    </source>
</evidence>
<evidence type="ECO:0000313" key="1">
    <source>
        <dbReference type="EMBL" id="EAQ12466.1"/>
    </source>
</evidence>
<reference evidence="1 2" key="1">
    <citation type="journal article" date="2010" name="J. Bacteriol.">
        <title>Genome sequences of Pelagibaca bermudensis HTCC2601T and Maritimibacter alkaliphilus HTCC2654T, the type strains of two marine Roseobacter genera.</title>
        <authorList>
            <person name="Thrash J.C."/>
            <person name="Cho J.C."/>
            <person name="Ferriera S."/>
            <person name="Johnson J."/>
            <person name="Vergin K.L."/>
            <person name="Giovannoni S.J."/>
        </authorList>
    </citation>
    <scope>NUCLEOTIDE SEQUENCE [LARGE SCALE GENOMIC DNA]</scope>
    <source>
        <strain evidence="1 2">HTCC2654</strain>
    </source>
</reference>
<name>A3VGR1_9RHOB</name>
<accession>A3VGR1</accession>
<dbReference type="HOGENOM" id="CLU_3419017_0_0_5"/>
<organism evidence="1 2">
    <name type="scientific">Maritimibacter alkaliphilus HTCC2654</name>
    <dbReference type="NCBI Taxonomy" id="314271"/>
    <lineage>
        <taxon>Bacteria</taxon>
        <taxon>Pseudomonadati</taxon>
        <taxon>Pseudomonadota</taxon>
        <taxon>Alphaproteobacteria</taxon>
        <taxon>Rhodobacterales</taxon>
        <taxon>Roseobacteraceae</taxon>
        <taxon>Maritimibacter</taxon>
    </lineage>
</organism>
<comment type="caution">
    <text evidence="1">The sequence shown here is derived from an EMBL/GenBank/DDBJ whole genome shotgun (WGS) entry which is preliminary data.</text>
</comment>
<sequence>MADTASHPPFRCLGHTFSDRCHISP</sequence>
<gene>
    <name evidence="1" type="ORF">RB2654_14310</name>
</gene>
<dbReference type="EMBL" id="AAMT01000008">
    <property type="protein sequence ID" value="EAQ12466.1"/>
    <property type="molecule type" value="Genomic_DNA"/>
</dbReference>